<name>A0A9D1L6B7_9FIRM</name>
<feature type="active site" evidence="6">
    <location>
        <position position="14"/>
    </location>
</feature>
<dbReference type="Gene3D" id="3.40.50.2300">
    <property type="match status" value="1"/>
</dbReference>
<proteinExistence type="inferred from homology"/>
<evidence type="ECO:0000256" key="3">
    <source>
        <dbReference type="ARBA" id="ARBA00022801"/>
    </source>
</evidence>
<dbReference type="InterPro" id="IPR017867">
    <property type="entry name" value="Tyr_phospatase_low_mol_wt"/>
</dbReference>
<evidence type="ECO:0000256" key="2">
    <source>
        <dbReference type="ARBA" id="ARBA00013064"/>
    </source>
</evidence>
<protein>
    <recommendedName>
        <fullName evidence="2">protein-tyrosine-phosphatase</fullName>
        <ecNumber evidence="2">3.1.3.48</ecNumber>
    </recommendedName>
</protein>
<dbReference type="AlphaFoldDB" id="A0A9D1L6B7"/>
<gene>
    <name evidence="8" type="ORF">IAC50_00370</name>
</gene>
<dbReference type="InterPro" id="IPR036196">
    <property type="entry name" value="Ptyr_pPase_sf"/>
</dbReference>
<evidence type="ECO:0000259" key="7">
    <source>
        <dbReference type="SMART" id="SM00226"/>
    </source>
</evidence>
<reference evidence="8" key="2">
    <citation type="journal article" date="2021" name="PeerJ">
        <title>Extensive microbial diversity within the chicken gut microbiome revealed by metagenomics and culture.</title>
        <authorList>
            <person name="Gilroy R."/>
            <person name="Ravi A."/>
            <person name="Getino M."/>
            <person name="Pursley I."/>
            <person name="Horton D.L."/>
            <person name="Alikhan N.F."/>
            <person name="Baker D."/>
            <person name="Gharbi K."/>
            <person name="Hall N."/>
            <person name="Watson M."/>
            <person name="Adriaenssens E.M."/>
            <person name="Foster-Nyarko E."/>
            <person name="Jarju S."/>
            <person name="Secka A."/>
            <person name="Antonio M."/>
            <person name="Oren A."/>
            <person name="Chaudhuri R.R."/>
            <person name="La Ragione R."/>
            <person name="Hildebrand F."/>
            <person name="Pallen M.J."/>
        </authorList>
    </citation>
    <scope>NUCLEOTIDE SEQUENCE</scope>
    <source>
        <strain evidence="8">ChiHcec3-6078</strain>
    </source>
</reference>
<dbReference type="Proteomes" id="UP000824090">
    <property type="component" value="Unassembled WGS sequence"/>
</dbReference>
<evidence type="ECO:0000256" key="4">
    <source>
        <dbReference type="ARBA" id="ARBA00022912"/>
    </source>
</evidence>
<evidence type="ECO:0000256" key="5">
    <source>
        <dbReference type="ARBA" id="ARBA00051722"/>
    </source>
</evidence>
<feature type="domain" description="Phosphotyrosine protein phosphatase I" evidence="7">
    <location>
        <begin position="2"/>
        <end position="147"/>
    </location>
</feature>
<accession>A0A9D1L6B7</accession>
<dbReference type="PRINTS" id="PR00719">
    <property type="entry name" value="LMWPTPASE"/>
</dbReference>
<dbReference type="PANTHER" id="PTHR11717">
    <property type="entry name" value="LOW MOLECULAR WEIGHT PROTEIN TYROSINE PHOSPHATASE"/>
    <property type="match status" value="1"/>
</dbReference>
<dbReference type="EC" id="3.1.3.48" evidence="2"/>
<dbReference type="SMART" id="SM00226">
    <property type="entry name" value="LMWPc"/>
    <property type="match status" value="1"/>
</dbReference>
<feature type="active site" description="Nucleophile" evidence="6">
    <location>
        <position position="8"/>
    </location>
</feature>
<dbReference type="CDD" id="cd16343">
    <property type="entry name" value="LMWPTP"/>
    <property type="match status" value="1"/>
</dbReference>
<evidence type="ECO:0000256" key="6">
    <source>
        <dbReference type="PIRSR" id="PIRSR617867-1"/>
    </source>
</evidence>
<reference evidence="8" key="1">
    <citation type="submission" date="2020-10" db="EMBL/GenBank/DDBJ databases">
        <authorList>
            <person name="Gilroy R."/>
        </authorList>
    </citation>
    <scope>NUCLEOTIDE SEQUENCE</scope>
    <source>
        <strain evidence="8">ChiHcec3-6078</strain>
    </source>
</reference>
<dbReference type="SUPFAM" id="SSF52788">
    <property type="entry name" value="Phosphotyrosine protein phosphatases I"/>
    <property type="match status" value="1"/>
</dbReference>
<comment type="catalytic activity">
    <reaction evidence="5">
        <text>O-phospho-L-tyrosyl-[protein] + H2O = L-tyrosyl-[protein] + phosphate</text>
        <dbReference type="Rhea" id="RHEA:10684"/>
        <dbReference type="Rhea" id="RHEA-COMP:10136"/>
        <dbReference type="Rhea" id="RHEA-COMP:20101"/>
        <dbReference type="ChEBI" id="CHEBI:15377"/>
        <dbReference type="ChEBI" id="CHEBI:43474"/>
        <dbReference type="ChEBI" id="CHEBI:46858"/>
        <dbReference type="ChEBI" id="CHEBI:61978"/>
        <dbReference type="EC" id="3.1.3.48"/>
    </reaction>
</comment>
<organism evidence="8 9">
    <name type="scientific">Candidatus Allocopromorpha excrementigallinarum</name>
    <dbReference type="NCBI Taxonomy" id="2840742"/>
    <lineage>
        <taxon>Bacteria</taxon>
        <taxon>Bacillati</taxon>
        <taxon>Bacillota</taxon>
        <taxon>Clostridia</taxon>
        <taxon>Eubacteriales</taxon>
        <taxon>Eubacteriaceae</taxon>
        <taxon>Eubacteriaceae incertae sedis</taxon>
        <taxon>Candidatus Allocopromorpha</taxon>
    </lineage>
</organism>
<comment type="similarity">
    <text evidence="1">Belongs to the low molecular weight phosphotyrosine protein phosphatase family.</text>
</comment>
<dbReference type="InterPro" id="IPR050438">
    <property type="entry name" value="LMW_PTPase"/>
</dbReference>
<dbReference type="InterPro" id="IPR023485">
    <property type="entry name" value="Ptyr_pPase"/>
</dbReference>
<keyword evidence="4" id="KW-0904">Protein phosphatase</keyword>
<comment type="caution">
    <text evidence="8">The sequence shown here is derived from an EMBL/GenBank/DDBJ whole genome shotgun (WGS) entry which is preliminary data.</text>
</comment>
<evidence type="ECO:0000313" key="9">
    <source>
        <dbReference type="Proteomes" id="UP000824090"/>
    </source>
</evidence>
<sequence length="153" mass="17728">MIRVLFICHGNICRSTMAEFLFKDMVKKAGIAGRFQIASAATSREEIGHDTDPRTRKKLDENNIPYTRRKARQITRRDYEEYDYIIAMDDSNVRDMKRITGEDTEGKVAKLLSFTGKRDDIPDPWYTGDFDAAYDDIEKGCRGLLEYLKKEIS</sequence>
<dbReference type="EMBL" id="DVMP01000006">
    <property type="protein sequence ID" value="HIU24937.1"/>
    <property type="molecule type" value="Genomic_DNA"/>
</dbReference>
<keyword evidence="3" id="KW-0378">Hydrolase</keyword>
<evidence type="ECO:0000313" key="8">
    <source>
        <dbReference type="EMBL" id="HIU24937.1"/>
    </source>
</evidence>
<dbReference type="PANTHER" id="PTHR11717:SF7">
    <property type="entry name" value="LOW MOLECULAR WEIGHT PHOSPHOTYROSINE PROTEIN PHOSPHATASE"/>
    <property type="match status" value="1"/>
</dbReference>
<dbReference type="GO" id="GO:0004725">
    <property type="term" value="F:protein tyrosine phosphatase activity"/>
    <property type="evidence" value="ECO:0007669"/>
    <property type="project" value="UniProtKB-EC"/>
</dbReference>
<feature type="active site" description="Proton donor" evidence="6">
    <location>
        <position position="123"/>
    </location>
</feature>
<dbReference type="Pfam" id="PF01451">
    <property type="entry name" value="LMWPc"/>
    <property type="match status" value="1"/>
</dbReference>
<evidence type="ECO:0000256" key="1">
    <source>
        <dbReference type="ARBA" id="ARBA00011063"/>
    </source>
</evidence>